<evidence type="ECO:0000256" key="3">
    <source>
        <dbReference type="ARBA" id="ARBA00022729"/>
    </source>
</evidence>
<dbReference type="PROSITE" id="PS50026">
    <property type="entry name" value="EGF_3"/>
    <property type="match status" value="2"/>
</dbReference>
<dbReference type="PANTHER" id="PTHR10199:SF100">
    <property type="entry name" value="THROMBOSPONDIN, ISOFORM A"/>
    <property type="match status" value="1"/>
</dbReference>
<feature type="repeat" description="TSP type-3" evidence="10">
    <location>
        <begin position="633"/>
        <end position="668"/>
    </location>
</feature>
<dbReference type="PROSITE" id="PS51234">
    <property type="entry name" value="TSP3"/>
    <property type="match status" value="3"/>
</dbReference>
<evidence type="ECO:0000256" key="11">
    <source>
        <dbReference type="SAM" id="MobiDB-lite"/>
    </source>
</evidence>
<organism evidence="15">
    <name type="scientific">Photinus pyralis</name>
    <name type="common">Common eastern firefly</name>
    <name type="synonym">Lampyris pyralis</name>
    <dbReference type="NCBI Taxonomy" id="7054"/>
    <lineage>
        <taxon>Eukaryota</taxon>
        <taxon>Metazoa</taxon>
        <taxon>Ecdysozoa</taxon>
        <taxon>Arthropoda</taxon>
        <taxon>Hexapoda</taxon>
        <taxon>Insecta</taxon>
        <taxon>Pterygota</taxon>
        <taxon>Neoptera</taxon>
        <taxon>Endopterygota</taxon>
        <taxon>Coleoptera</taxon>
        <taxon>Polyphaga</taxon>
        <taxon>Elateriformia</taxon>
        <taxon>Elateroidea</taxon>
        <taxon>Lampyridae</taxon>
        <taxon>Lampyrinae</taxon>
        <taxon>Photinus</taxon>
    </lineage>
</organism>
<dbReference type="InterPro" id="IPR013320">
    <property type="entry name" value="ConA-like_dom_sf"/>
</dbReference>
<comment type="similarity">
    <text evidence="1">Belongs to the thrombospondin family.</text>
</comment>
<evidence type="ECO:0000256" key="5">
    <source>
        <dbReference type="ARBA" id="ARBA00022837"/>
    </source>
</evidence>
<feature type="region of interest" description="Disordered" evidence="11">
    <location>
        <begin position="632"/>
        <end position="674"/>
    </location>
</feature>
<dbReference type="InterPro" id="IPR049883">
    <property type="entry name" value="NOTCH1_EGF-like"/>
</dbReference>
<evidence type="ECO:0000256" key="2">
    <source>
        <dbReference type="ARBA" id="ARBA00022536"/>
    </source>
</evidence>
<dbReference type="GO" id="GO:0005509">
    <property type="term" value="F:calcium ion binding"/>
    <property type="evidence" value="ECO:0007669"/>
    <property type="project" value="UniProtKB-UniRule"/>
</dbReference>
<keyword evidence="5 10" id="KW-0106">Calcium</keyword>
<dbReference type="FunFam" id="2.10.25.10:FF:000038">
    <property type="entry name" value="Fibrillin 2"/>
    <property type="match status" value="1"/>
</dbReference>
<dbReference type="PROSITE" id="PS01186">
    <property type="entry name" value="EGF_2"/>
    <property type="match status" value="1"/>
</dbReference>
<reference evidence="16 17" key="2">
    <citation type="journal article" date="2018" name="Elife">
        <title>Firefly genomes illuminate parallel origins of bioluminescence in beetles.</title>
        <authorList>
            <person name="Fallon T.R."/>
            <person name="Lower S.E."/>
            <person name="Chang C.H."/>
            <person name="Bessho-Uehara M."/>
            <person name="Martin G.J."/>
            <person name="Bewick A.J."/>
            <person name="Behringer M."/>
            <person name="Debat H.J."/>
            <person name="Wong I."/>
            <person name="Day J.C."/>
            <person name="Suvorov A."/>
            <person name="Silva C.J."/>
            <person name="Stanger-Hall K.F."/>
            <person name="Hall D.W."/>
            <person name="Schmitz R.J."/>
            <person name="Nelson D.R."/>
            <person name="Lewis S.M."/>
            <person name="Shigenobu S."/>
            <person name="Bybee S.M."/>
            <person name="Larracuente A.M."/>
            <person name="Oba Y."/>
            <person name="Weng J.K."/>
        </authorList>
    </citation>
    <scope>NUCLEOTIDE SEQUENCE [LARGE SCALE GENOMIC DNA]</scope>
    <source>
        <strain evidence="16">1611_PpyrPB1</strain>
        <tissue evidence="16">Whole body</tissue>
    </source>
</reference>
<evidence type="ECO:0000256" key="12">
    <source>
        <dbReference type="SAM" id="SignalP"/>
    </source>
</evidence>
<evidence type="ECO:0000259" key="14">
    <source>
        <dbReference type="PROSITE" id="PS51236"/>
    </source>
</evidence>
<protein>
    <recommendedName>
        <fullName evidence="18">TSP C-terminal domain-containing protein</fullName>
    </recommendedName>
</protein>
<feature type="chain" id="PRO_5036029797" description="TSP C-terminal domain-containing protein" evidence="12">
    <location>
        <begin position="25"/>
        <end position="1040"/>
    </location>
</feature>
<dbReference type="InterPro" id="IPR028974">
    <property type="entry name" value="TSP_type-3_rpt"/>
</dbReference>
<dbReference type="Gene3D" id="2.60.120.200">
    <property type="match status" value="1"/>
</dbReference>
<dbReference type="FunFam" id="2.10.25.10:FF:000027">
    <property type="entry name" value="Thrombospondin 3"/>
    <property type="match status" value="1"/>
</dbReference>
<evidence type="ECO:0000259" key="13">
    <source>
        <dbReference type="PROSITE" id="PS50026"/>
    </source>
</evidence>
<dbReference type="InterPro" id="IPR017897">
    <property type="entry name" value="Thrombospondin_3_rpt"/>
</dbReference>
<dbReference type="SMART" id="SM00179">
    <property type="entry name" value="EGF_CA"/>
    <property type="match status" value="3"/>
</dbReference>
<dbReference type="FunFam" id="4.10.1080.10:FF:000002">
    <property type="entry name" value="Thrombospondin 3"/>
    <property type="match status" value="1"/>
</dbReference>
<reference evidence="15" key="1">
    <citation type="journal article" date="2016" name="Sci. Rep.">
        <title>Molecular characterization of firefly nuptial gifts: a multi-omics approach sheds light on postcopulatory sexual selection.</title>
        <authorList>
            <person name="Al-Wathiqui N."/>
            <person name="Fallon T.R."/>
            <person name="South A."/>
            <person name="Weng J.K."/>
            <person name="Lewis S.M."/>
        </authorList>
    </citation>
    <scope>NUCLEOTIDE SEQUENCE</scope>
</reference>
<dbReference type="Pfam" id="PF05735">
    <property type="entry name" value="TSP_C"/>
    <property type="match status" value="1"/>
</dbReference>
<dbReference type="FunFam" id="4.10.1080.10:FF:000001">
    <property type="entry name" value="Thrombospondin 3"/>
    <property type="match status" value="1"/>
</dbReference>
<feature type="compositionally biased region" description="Polar residues" evidence="11">
    <location>
        <begin position="721"/>
        <end position="730"/>
    </location>
</feature>
<accession>A0A1Y1L6J8</accession>
<dbReference type="Gene3D" id="2.10.25.10">
    <property type="entry name" value="Laminin"/>
    <property type="match status" value="6"/>
</dbReference>
<keyword evidence="2 9" id="KW-0245">EGF-like domain</keyword>
<keyword evidence="4" id="KW-0677">Repeat</keyword>
<name>A0A1Y1L6J8_PHOPY</name>
<feature type="signal peptide" evidence="12">
    <location>
        <begin position="1"/>
        <end position="24"/>
    </location>
</feature>
<feature type="repeat" description="TSP type-3" evidence="10">
    <location>
        <begin position="571"/>
        <end position="606"/>
    </location>
</feature>
<gene>
    <name evidence="16" type="ORF">PPYR_09675</name>
</gene>
<dbReference type="PROSITE" id="PS01187">
    <property type="entry name" value="EGF_CA"/>
    <property type="match status" value="2"/>
</dbReference>
<evidence type="ECO:0000313" key="16">
    <source>
        <dbReference type="EMBL" id="KAB0798682.1"/>
    </source>
</evidence>
<dbReference type="InterPro" id="IPR000742">
    <property type="entry name" value="EGF"/>
</dbReference>
<feature type="region of interest" description="Disordered" evidence="11">
    <location>
        <begin position="707"/>
        <end position="744"/>
    </location>
</feature>
<evidence type="ECO:0000256" key="1">
    <source>
        <dbReference type="ARBA" id="ARBA00009456"/>
    </source>
</evidence>
<keyword evidence="6" id="KW-0130">Cell adhesion</keyword>
<keyword evidence="17" id="KW-1185">Reference proteome</keyword>
<feature type="domain" description="EGF-like" evidence="13">
    <location>
        <begin position="497"/>
        <end position="537"/>
    </location>
</feature>
<feature type="domain" description="EGF-like" evidence="13">
    <location>
        <begin position="399"/>
        <end position="437"/>
    </location>
</feature>
<dbReference type="CDD" id="cd00054">
    <property type="entry name" value="EGF_CA"/>
    <property type="match status" value="2"/>
</dbReference>
<dbReference type="InterPro" id="IPR001881">
    <property type="entry name" value="EGF-like_Ca-bd_dom"/>
</dbReference>
<dbReference type="FunFam" id="2.10.25.10:FF:000025">
    <property type="entry name" value="Thrombospondin 3"/>
    <property type="match status" value="1"/>
</dbReference>
<evidence type="ECO:0000256" key="6">
    <source>
        <dbReference type="ARBA" id="ARBA00022889"/>
    </source>
</evidence>
<dbReference type="GO" id="GO:0007155">
    <property type="term" value="P:cell adhesion"/>
    <property type="evidence" value="ECO:0007669"/>
    <property type="project" value="UniProtKB-KW"/>
</dbReference>
<sequence>MPSHFEMWSVVLFLCASYAMVVHSLTLDQGSSYGLQNVISKDSLVLTLDDIVLRPGISGPAEVILELNFTNSQKKLLLGIQRNPNEAVLELVKDEDRNRIERYKIPKLEKEYINTLVLAIHQNQPSAHIDFYVNCTYLGKFYTPLSLREILKNEKRSKLQVYRTKNCNLAIHDGDELGNILSREICQGSAPMGLILESQDPPVEEMSIGELQAEDANRTPFPGHYSKESTVLDVLNDLLKAVNTLSVQVRNQHYSINKLQEFIENCKCCAPEHFEKKTCRKDPPSCFLGVECIDTDNGPTCGHCPYGYMGNGYECIRVRTCRDNPCFLGVTCDDTEFGYKCGACPVGYEGDGERCALINGCLSNPCFGALDCVPTQSYPYYQCAACPAGYQGNGTHCYDINECELGTPCYPGVKCTNLEPGYRCGFCPTGYHGDAVSGAGLENAITNKQQCYDVNECDLGIHSCVANSECHNTIGSYGCGACVRGYVGNQTVGCKLNAVFCFDGSMCNVNADCYYIGLGKFGCRCKIGFAGNGILCAPDRDLDGWPDYKLDCIDIRCRKDNCPGKPNSGQEDADGDGVGDACDHDADNDGVPNLKDNCPLIANSDQADTDIGAPDRIGDACDNCPTIQNFDQSDIDRDGIGDACDDDMDGDGIINSQDNCPRDANPNQRDVDGDGIGDACDNCPFRSNRDQSDVDSDLVGDVCDTDKDKDADGINDDQDNCPITPNSNQLDTDKDGKGDACDPDIDGDGILNDNDNCPLIANPGQEDLNRNGVGDVCENNADGDEREDQFDNCPNNSMIFSTDFTKFQTVALDPVGDAQIDPNWVIFNKGAEIVQTLNSDPGLAIGHHSFGGVDFEGTFYIDTNRDDDYVGFVFGYQSSKRFYTVMWKKRAQTYWRPTPFRAVADPGIQLKLVNSVTGPGQLLRNALWHTGDTENQVTLLWKDPKDVGWKDRTSYRWSLLHRPQIGLIRLRIFAGREMVADSKNVFDKTIQGGRLGVFCFSQKMVIWSDLVYRCNDQVPPSIYRELTPDLQKMVHVSHTR</sequence>
<feature type="repeat" description="TSP type-3" evidence="10">
    <location>
        <begin position="730"/>
        <end position="765"/>
    </location>
</feature>
<dbReference type="Proteomes" id="UP000327044">
    <property type="component" value="Unassembled WGS sequence"/>
</dbReference>
<evidence type="ECO:0000256" key="10">
    <source>
        <dbReference type="PROSITE-ProRule" id="PRU00634"/>
    </source>
</evidence>
<dbReference type="InterPro" id="IPR008859">
    <property type="entry name" value="Thrombospondin_C"/>
</dbReference>
<dbReference type="SUPFAM" id="SSF49899">
    <property type="entry name" value="Concanavalin A-like lectins/glucanases"/>
    <property type="match status" value="1"/>
</dbReference>
<keyword evidence="7" id="KW-1015">Disulfide bond</keyword>
<keyword evidence="3 12" id="KW-0732">Signal</keyword>
<comment type="caution">
    <text evidence="9">Lacks conserved residue(s) required for the propagation of feature annotation.</text>
</comment>
<dbReference type="PANTHER" id="PTHR10199">
    <property type="entry name" value="THROMBOSPONDIN"/>
    <property type="match status" value="1"/>
</dbReference>
<dbReference type="InterPro" id="IPR018097">
    <property type="entry name" value="EGF_Ca-bd_CS"/>
</dbReference>
<dbReference type="FunCoup" id="A0A1Y1L6J8">
    <property type="interactions" value="80"/>
</dbReference>
<feature type="domain" description="TSP C-terminal" evidence="14">
    <location>
        <begin position="805"/>
        <end position="1019"/>
    </location>
</feature>
<dbReference type="SUPFAM" id="SSF103647">
    <property type="entry name" value="TSP type-3 repeat"/>
    <property type="match status" value="3"/>
</dbReference>
<keyword evidence="8" id="KW-0325">Glycoprotein</keyword>
<evidence type="ECO:0000313" key="15">
    <source>
        <dbReference type="EMBL" id="JAV68000.1"/>
    </source>
</evidence>
<dbReference type="EMBL" id="VVIM01000006">
    <property type="protein sequence ID" value="KAB0798682.1"/>
    <property type="molecule type" value="Genomic_DNA"/>
</dbReference>
<reference evidence="16" key="3">
    <citation type="submission" date="2019-08" db="EMBL/GenBank/DDBJ databases">
        <authorList>
            <consortium name="Photinus pyralis genome working group"/>
            <person name="Fallon T.R."/>
            <person name="Sander Lower S.E."/>
            <person name="Weng J.-K."/>
        </authorList>
    </citation>
    <scope>NUCLEOTIDE SEQUENCE</scope>
    <source>
        <strain evidence="16">1611_PpyrPB1</strain>
        <tissue evidence="16">Whole body</tissue>
    </source>
</reference>
<dbReference type="GO" id="GO:0005576">
    <property type="term" value="C:extracellular region"/>
    <property type="evidence" value="ECO:0007669"/>
    <property type="project" value="InterPro"/>
</dbReference>
<dbReference type="EMBL" id="GEZM01066288">
    <property type="protein sequence ID" value="JAV68000.1"/>
    <property type="molecule type" value="Transcribed_RNA"/>
</dbReference>
<dbReference type="PROSITE" id="PS51236">
    <property type="entry name" value="TSP_CTER"/>
    <property type="match status" value="1"/>
</dbReference>
<evidence type="ECO:0000256" key="9">
    <source>
        <dbReference type="PROSITE-ProRule" id="PRU00076"/>
    </source>
</evidence>
<dbReference type="Pfam" id="PF02412">
    <property type="entry name" value="TSP_3"/>
    <property type="match status" value="6"/>
</dbReference>
<dbReference type="Pfam" id="PF07645">
    <property type="entry name" value="EGF_CA"/>
    <property type="match status" value="2"/>
</dbReference>
<evidence type="ECO:0000256" key="8">
    <source>
        <dbReference type="ARBA" id="ARBA00023180"/>
    </source>
</evidence>
<dbReference type="SMART" id="SM00181">
    <property type="entry name" value="EGF"/>
    <property type="match status" value="6"/>
</dbReference>
<proteinExistence type="inferred from homology"/>
<evidence type="ECO:0008006" key="18">
    <source>
        <dbReference type="Google" id="ProtNLM"/>
    </source>
</evidence>
<feature type="compositionally biased region" description="Basic and acidic residues" evidence="11">
    <location>
        <begin position="731"/>
        <end position="740"/>
    </location>
</feature>
<evidence type="ECO:0000256" key="7">
    <source>
        <dbReference type="ARBA" id="ARBA00023157"/>
    </source>
</evidence>
<dbReference type="FunFam" id="4.10.1080.10:FF:000004">
    <property type="entry name" value="Cartilage oligomeric matrix protein"/>
    <property type="match status" value="1"/>
</dbReference>
<evidence type="ECO:0000256" key="4">
    <source>
        <dbReference type="ARBA" id="ARBA00022737"/>
    </source>
</evidence>
<dbReference type="Gene3D" id="4.10.1080.10">
    <property type="entry name" value="TSP type-3 repeat"/>
    <property type="match status" value="2"/>
</dbReference>
<dbReference type="AlphaFoldDB" id="A0A1Y1L6J8"/>
<dbReference type="InterPro" id="IPR003367">
    <property type="entry name" value="Thrombospondin_3-like_rpt"/>
</dbReference>
<dbReference type="FunFam" id="2.60.120.200:FF:000002">
    <property type="entry name" value="Thrombospondin 3"/>
    <property type="match status" value="1"/>
</dbReference>
<dbReference type="OrthoDB" id="14563at2759"/>
<evidence type="ECO:0000313" key="17">
    <source>
        <dbReference type="Proteomes" id="UP000327044"/>
    </source>
</evidence>
<dbReference type="InParanoid" id="A0A1Y1L6J8"/>